<evidence type="ECO:0000256" key="1">
    <source>
        <dbReference type="ARBA" id="ARBA00022723"/>
    </source>
</evidence>
<evidence type="ECO:0000256" key="4">
    <source>
        <dbReference type="ARBA" id="ARBA00023125"/>
    </source>
</evidence>
<dbReference type="InterPro" id="IPR026516">
    <property type="entry name" value="THAP1/10"/>
</dbReference>
<evidence type="ECO:0000313" key="7">
    <source>
        <dbReference type="EMBL" id="KAK7602003.1"/>
    </source>
</evidence>
<keyword evidence="1" id="KW-0479">Metal-binding</keyword>
<keyword evidence="2 5" id="KW-0863">Zinc-finger</keyword>
<evidence type="ECO:0000256" key="3">
    <source>
        <dbReference type="ARBA" id="ARBA00022833"/>
    </source>
</evidence>
<keyword evidence="8" id="KW-1185">Reference proteome</keyword>
<dbReference type="AlphaFoldDB" id="A0AAN9U124"/>
<keyword evidence="3" id="KW-0862">Zinc</keyword>
<accession>A0AAN9U124</accession>
<name>A0AAN9U124_9HEMI</name>
<dbReference type="Proteomes" id="UP001367676">
    <property type="component" value="Unassembled WGS sequence"/>
</dbReference>
<dbReference type="PANTHER" id="PTHR46600">
    <property type="entry name" value="THAP DOMAIN-CONTAINING"/>
    <property type="match status" value="1"/>
</dbReference>
<sequence>MLRSDGQTNVLHCDVAVGTTVTNLGNSRFPRDEETKLEWAKFCGLNIENILMSYRLCSAHFSTDDILDKKKPFGGPKRLRDKAVPIFTSRKNILVENVVKNSPTNESSDNKIEKTLKRPRCCLCGHSAENFISFFPFPEELELRSAWLAYCNLSVSQLTPSHRLCHLHFTENEVLFDNRSNGGLLKLKPDAVPSVTYYYEDANLHDDHSYYNSKFPKESTVRANWAKFCGISVNAIRPSDCLCQRHFKKEDLPSRSGEAGRVRLKHAALPVFFGSKCNSACTSYRNQTENFSLSEQQADLEIVSDANDDLKSPSSVNINANDTIFLKKSPVKRRGHFQNPRFFRDIKLSDLRSPYHIERCFNLANSTISQQKDSLKVLRAQKRRMIQKLGTLKNLIRNLHNEEHADDCAADSLLSFVDTILNFKPPVKKTDADVSSNNKNIS</sequence>
<dbReference type="SUPFAM" id="SSF57716">
    <property type="entry name" value="Glucocorticoid receptor-like (DNA-binding domain)"/>
    <property type="match status" value="3"/>
</dbReference>
<dbReference type="GO" id="GO:0008270">
    <property type="term" value="F:zinc ion binding"/>
    <property type="evidence" value="ECO:0007669"/>
    <property type="project" value="UniProtKB-KW"/>
</dbReference>
<evidence type="ECO:0000259" key="6">
    <source>
        <dbReference type="PROSITE" id="PS50950"/>
    </source>
</evidence>
<dbReference type="EMBL" id="JBBCAQ010000010">
    <property type="protein sequence ID" value="KAK7602003.1"/>
    <property type="molecule type" value="Genomic_DNA"/>
</dbReference>
<organism evidence="7 8">
    <name type="scientific">Parthenolecanium corni</name>
    <dbReference type="NCBI Taxonomy" id="536013"/>
    <lineage>
        <taxon>Eukaryota</taxon>
        <taxon>Metazoa</taxon>
        <taxon>Ecdysozoa</taxon>
        <taxon>Arthropoda</taxon>
        <taxon>Hexapoda</taxon>
        <taxon>Insecta</taxon>
        <taxon>Pterygota</taxon>
        <taxon>Neoptera</taxon>
        <taxon>Paraneoptera</taxon>
        <taxon>Hemiptera</taxon>
        <taxon>Sternorrhyncha</taxon>
        <taxon>Coccoidea</taxon>
        <taxon>Coccidae</taxon>
        <taxon>Parthenolecanium</taxon>
    </lineage>
</organism>
<gene>
    <name evidence="7" type="ORF">V9T40_009444</name>
</gene>
<evidence type="ECO:0000256" key="2">
    <source>
        <dbReference type="ARBA" id="ARBA00022771"/>
    </source>
</evidence>
<reference evidence="7 8" key="1">
    <citation type="submission" date="2024-03" db="EMBL/GenBank/DDBJ databases">
        <title>Adaptation during the transition from Ophiocordyceps entomopathogen to insect associate is accompanied by gene loss and intensified selection.</title>
        <authorList>
            <person name="Ward C.M."/>
            <person name="Onetto C.A."/>
            <person name="Borneman A.R."/>
        </authorList>
    </citation>
    <scope>NUCLEOTIDE SEQUENCE [LARGE SCALE GENOMIC DNA]</scope>
    <source>
        <strain evidence="7">AWRI1</strain>
        <tissue evidence="7">Single Adult Female</tissue>
    </source>
</reference>
<comment type="caution">
    <text evidence="7">The sequence shown here is derived from an EMBL/GenBank/DDBJ whole genome shotgun (WGS) entry which is preliminary data.</text>
</comment>
<evidence type="ECO:0000256" key="5">
    <source>
        <dbReference type="PROSITE-ProRule" id="PRU00309"/>
    </source>
</evidence>
<dbReference type="GO" id="GO:0043565">
    <property type="term" value="F:sequence-specific DNA binding"/>
    <property type="evidence" value="ECO:0007669"/>
    <property type="project" value="InterPro"/>
</dbReference>
<dbReference type="PANTHER" id="PTHR46600:SF11">
    <property type="entry name" value="THAP DOMAIN-CONTAINING PROTEIN 10"/>
    <property type="match status" value="1"/>
</dbReference>
<proteinExistence type="predicted"/>
<dbReference type="SMART" id="SM00692">
    <property type="entry name" value="DM3"/>
    <property type="match status" value="3"/>
</dbReference>
<protein>
    <recommendedName>
        <fullName evidence="6">THAP-type domain-containing protein</fullName>
    </recommendedName>
</protein>
<dbReference type="SMART" id="SM00980">
    <property type="entry name" value="THAP"/>
    <property type="match status" value="3"/>
</dbReference>
<feature type="domain" description="THAP-type" evidence="6">
    <location>
        <begin position="116"/>
        <end position="196"/>
    </location>
</feature>
<evidence type="ECO:0000313" key="8">
    <source>
        <dbReference type="Proteomes" id="UP001367676"/>
    </source>
</evidence>
<dbReference type="PROSITE" id="PS50950">
    <property type="entry name" value="ZF_THAP"/>
    <property type="match status" value="2"/>
</dbReference>
<dbReference type="InterPro" id="IPR006612">
    <property type="entry name" value="THAP_Znf"/>
</dbReference>
<dbReference type="Pfam" id="PF05485">
    <property type="entry name" value="THAP"/>
    <property type="match status" value="3"/>
</dbReference>
<feature type="domain" description="THAP-type" evidence="6">
    <location>
        <begin position="1"/>
        <end position="88"/>
    </location>
</feature>
<keyword evidence="4 5" id="KW-0238">DNA-binding</keyword>